<feature type="domain" description="C2H2-type" evidence="13">
    <location>
        <begin position="658"/>
        <end position="685"/>
    </location>
</feature>
<evidence type="ECO:0000313" key="14">
    <source>
        <dbReference type="EMBL" id="KAJ1098551.1"/>
    </source>
</evidence>
<keyword evidence="11" id="KW-0539">Nucleus</keyword>
<dbReference type="GO" id="GO:0000981">
    <property type="term" value="F:DNA-binding transcription factor activity, RNA polymerase II-specific"/>
    <property type="evidence" value="ECO:0007669"/>
    <property type="project" value="TreeGrafter"/>
</dbReference>
<evidence type="ECO:0000256" key="5">
    <source>
        <dbReference type="ARBA" id="ARBA00022737"/>
    </source>
</evidence>
<feature type="domain" description="C2H2-type" evidence="13">
    <location>
        <begin position="602"/>
        <end position="629"/>
    </location>
</feature>
<dbReference type="PANTHER" id="PTHR24384:SF218">
    <property type="entry name" value="ZINC FINGER PROTEIN 502"/>
    <property type="match status" value="1"/>
</dbReference>
<keyword evidence="6 12" id="KW-0863">Zinc-finger</keyword>
<dbReference type="FunFam" id="3.30.160.60:FF:000557">
    <property type="entry name" value="zinc finger and SCAN domain-containing protein 29"/>
    <property type="match status" value="2"/>
</dbReference>
<feature type="domain" description="C2H2-type" evidence="13">
    <location>
        <begin position="743"/>
        <end position="770"/>
    </location>
</feature>
<evidence type="ECO:0000256" key="8">
    <source>
        <dbReference type="ARBA" id="ARBA00023015"/>
    </source>
</evidence>
<keyword evidence="15" id="KW-1185">Reference proteome</keyword>
<dbReference type="SMART" id="SM00355">
    <property type="entry name" value="ZnF_C2H2"/>
    <property type="match status" value="27"/>
</dbReference>
<feature type="domain" description="C2H2-type" evidence="13">
    <location>
        <begin position="686"/>
        <end position="713"/>
    </location>
</feature>
<dbReference type="FunFam" id="3.30.160.60:FF:001576">
    <property type="entry name" value="HKR1, GLI-Kruppel zinc finger family member"/>
    <property type="match status" value="1"/>
</dbReference>
<feature type="domain" description="C2H2-type" evidence="13">
    <location>
        <begin position="1303"/>
        <end position="1330"/>
    </location>
</feature>
<feature type="domain" description="C2H2-type" evidence="13">
    <location>
        <begin position="378"/>
        <end position="405"/>
    </location>
</feature>
<feature type="domain" description="C2H2-type" evidence="13">
    <location>
        <begin position="1274"/>
        <end position="1302"/>
    </location>
</feature>
<dbReference type="Gene3D" id="3.30.160.60">
    <property type="entry name" value="Classic Zinc Finger"/>
    <property type="match status" value="23"/>
</dbReference>
<feature type="domain" description="C2H2-type" evidence="13">
    <location>
        <begin position="799"/>
        <end position="826"/>
    </location>
</feature>
<organism evidence="14 15">
    <name type="scientific">Pleurodeles waltl</name>
    <name type="common">Iberian ribbed newt</name>
    <dbReference type="NCBI Taxonomy" id="8319"/>
    <lineage>
        <taxon>Eukaryota</taxon>
        <taxon>Metazoa</taxon>
        <taxon>Chordata</taxon>
        <taxon>Craniata</taxon>
        <taxon>Vertebrata</taxon>
        <taxon>Euteleostomi</taxon>
        <taxon>Amphibia</taxon>
        <taxon>Batrachia</taxon>
        <taxon>Caudata</taxon>
        <taxon>Salamandroidea</taxon>
        <taxon>Salamandridae</taxon>
        <taxon>Pleurodelinae</taxon>
        <taxon>Pleurodeles</taxon>
    </lineage>
</organism>
<feature type="domain" description="C2H2-type" evidence="13">
    <location>
        <begin position="350"/>
        <end position="377"/>
    </location>
</feature>
<dbReference type="GO" id="GO:0000978">
    <property type="term" value="F:RNA polymerase II cis-regulatory region sequence-specific DNA binding"/>
    <property type="evidence" value="ECO:0007669"/>
    <property type="project" value="TreeGrafter"/>
</dbReference>
<dbReference type="FunFam" id="3.30.160.60:FF:000340">
    <property type="entry name" value="zinc finger protein 473 isoform X1"/>
    <property type="match status" value="1"/>
</dbReference>
<evidence type="ECO:0000256" key="4">
    <source>
        <dbReference type="ARBA" id="ARBA00022723"/>
    </source>
</evidence>
<comment type="function">
    <text evidence="1">May be involved in transcriptional regulation.</text>
</comment>
<comment type="similarity">
    <text evidence="3">Belongs to the krueppel C2H2-type zinc-finger protein family.</text>
</comment>
<reference evidence="14" key="1">
    <citation type="journal article" date="2022" name="bioRxiv">
        <title>Sequencing and chromosome-scale assembly of the giantPleurodeles waltlgenome.</title>
        <authorList>
            <person name="Brown T."/>
            <person name="Elewa A."/>
            <person name="Iarovenko S."/>
            <person name="Subramanian E."/>
            <person name="Araus A.J."/>
            <person name="Petzold A."/>
            <person name="Susuki M."/>
            <person name="Suzuki K.-i.T."/>
            <person name="Hayashi T."/>
            <person name="Toyoda A."/>
            <person name="Oliveira C."/>
            <person name="Osipova E."/>
            <person name="Leigh N.D."/>
            <person name="Simon A."/>
            <person name="Yun M.H."/>
        </authorList>
    </citation>
    <scope>NUCLEOTIDE SEQUENCE</scope>
    <source>
        <strain evidence="14">20211129_DDA</strain>
        <tissue evidence="14">Liver</tissue>
    </source>
</reference>
<evidence type="ECO:0000256" key="1">
    <source>
        <dbReference type="ARBA" id="ARBA00003767"/>
    </source>
</evidence>
<dbReference type="FunFam" id="3.30.160.60:FF:000706">
    <property type="entry name" value="Zinc finger protein"/>
    <property type="match status" value="1"/>
</dbReference>
<keyword evidence="7" id="KW-0862">Zinc</keyword>
<feature type="domain" description="C2H2-type" evidence="13">
    <location>
        <begin position="825"/>
        <end position="850"/>
    </location>
</feature>
<dbReference type="GO" id="GO:0008270">
    <property type="term" value="F:zinc ion binding"/>
    <property type="evidence" value="ECO:0007669"/>
    <property type="project" value="UniProtKB-KW"/>
</dbReference>
<dbReference type="GO" id="GO:0000122">
    <property type="term" value="P:negative regulation of transcription by RNA polymerase II"/>
    <property type="evidence" value="ECO:0007669"/>
    <property type="project" value="UniProtKB-ARBA"/>
</dbReference>
<evidence type="ECO:0000256" key="3">
    <source>
        <dbReference type="ARBA" id="ARBA00006991"/>
    </source>
</evidence>
<dbReference type="EMBL" id="JANPWB010000014">
    <property type="protein sequence ID" value="KAJ1098551.1"/>
    <property type="molecule type" value="Genomic_DNA"/>
</dbReference>
<comment type="caution">
    <text evidence="14">The sequence shown here is derived from an EMBL/GenBank/DDBJ whole genome shotgun (WGS) entry which is preliminary data.</text>
</comment>
<dbReference type="PANTHER" id="PTHR24384">
    <property type="entry name" value="FINGER PUTATIVE TRANSCRIPTION FACTOR FAMILY-RELATED"/>
    <property type="match status" value="1"/>
</dbReference>
<evidence type="ECO:0000256" key="10">
    <source>
        <dbReference type="ARBA" id="ARBA00023163"/>
    </source>
</evidence>
<feature type="domain" description="C2H2-type" evidence="13">
    <location>
        <begin position="630"/>
        <end position="657"/>
    </location>
</feature>
<evidence type="ECO:0000313" key="15">
    <source>
        <dbReference type="Proteomes" id="UP001066276"/>
    </source>
</evidence>
<feature type="domain" description="C2H2-type" evidence="13">
    <location>
        <begin position="911"/>
        <end position="938"/>
    </location>
</feature>
<feature type="domain" description="C2H2-type" evidence="13">
    <location>
        <begin position="503"/>
        <end position="530"/>
    </location>
</feature>
<feature type="domain" description="C2H2-type" evidence="13">
    <location>
        <begin position="434"/>
        <end position="455"/>
    </location>
</feature>
<feature type="domain" description="C2H2-type" evidence="13">
    <location>
        <begin position="313"/>
        <end position="340"/>
    </location>
</feature>
<dbReference type="InterPro" id="IPR013087">
    <property type="entry name" value="Znf_C2H2_type"/>
</dbReference>
<protein>
    <recommendedName>
        <fullName evidence="13">C2H2-type domain-containing protein</fullName>
    </recommendedName>
</protein>
<feature type="domain" description="C2H2-type" evidence="13">
    <location>
        <begin position="883"/>
        <end position="910"/>
    </location>
</feature>
<evidence type="ECO:0000256" key="12">
    <source>
        <dbReference type="PROSITE-ProRule" id="PRU00042"/>
    </source>
</evidence>
<evidence type="ECO:0000256" key="11">
    <source>
        <dbReference type="ARBA" id="ARBA00023242"/>
    </source>
</evidence>
<evidence type="ECO:0000256" key="6">
    <source>
        <dbReference type="ARBA" id="ARBA00022771"/>
    </source>
</evidence>
<dbReference type="FunFam" id="3.30.160.60:FF:001450">
    <property type="entry name" value="zinc finger protein 774"/>
    <property type="match status" value="1"/>
</dbReference>
<dbReference type="GO" id="GO:0005634">
    <property type="term" value="C:nucleus"/>
    <property type="evidence" value="ECO:0007669"/>
    <property type="project" value="UniProtKB-SubCell"/>
</dbReference>
<proteinExistence type="inferred from homology"/>
<gene>
    <name evidence="14" type="ORF">NDU88_003660</name>
</gene>
<evidence type="ECO:0000256" key="2">
    <source>
        <dbReference type="ARBA" id="ARBA00004123"/>
    </source>
</evidence>
<keyword evidence="4" id="KW-0479">Metal-binding</keyword>
<accession>A0AAV7M421</accession>
<feature type="domain" description="C2H2-type" evidence="13">
    <location>
        <begin position="1109"/>
        <end position="1137"/>
    </location>
</feature>
<keyword evidence="10" id="KW-0804">Transcription</keyword>
<name>A0AAV7M421_PLEWA</name>
<keyword evidence="8" id="KW-0805">Transcription regulation</keyword>
<dbReference type="Pfam" id="PF13912">
    <property type="entry name" value="zf-C2H2_6"/>
    <property type="match status" value="1"/>
</dbReference>
<dbReference type="PROSITE" id="PS00028">
    <property type="entry name" value="ZINC_FINGER_C2H2_1"/>
    <property type="match status" value="26"/>
</dbReference>
<sequence length="1506" mass="169905">MSQQGSSSQGSDLSSPLGDKELWKLCERELWSLTENVIQQKIAKGHFAESQIDAGLSVLSLIPNEKEGRTLPYSLTHHLASIQNLADSSSCEHVPLNVKENPVEKGLPGSSTDLCTPCERETLSFKQGKLDGSSSGTYVPRKRERTNLTKHSAEKEIQQKKIRIHTCDECGKSFKFKSVLLKHKRIHSTERPFKCTVCGAAFKQYGCLLGHNKIHTLAGSFVCEECGKGFNCKKNLVTHRLTHSNEKPFVCPDCGKGFTVKESLKSHQKVHQKAPDHKKVKNSPLKCKICDQEFKYNNNLVVHERIHSGEKCFSCRQCWKIFGCEKSLQRHQRQHNRGQKQHKQETESTFTCSKCKRTFEWETSLIIHQCSYQAERPFKCATCGQTFKTESNLKAHEQVHTGEKWYSCEECGEGFNRKISLRKHEMIHTGHTPFECSKCGRGFCSNYALRRHQSVDRCKIEENLQQSTNLGKANLMETSAVKDTAKEIKYLNCKNSSEDDRHYKCTICGQCFSHELKQLLHERSHTDSKNYSCIECRKAFKCNRALWSHIRTHTGENMCNRTLWGRLKTHTDENTCTECGKSFALKSSLTMHSRVHTGEMPYKCEECGKSFKWRSIFVYHKMRHTGEKAYQCGQCNKRFSSHSALSMHRKLHAGVKAFTCLECGKSFIHKSELKRHQVMHTGVKPYQCSECHKRFSWSSALSTHRKTHVAEKSFICMECGKAFKTSNVFENHKKRMHSREKTYQCDQCDKRFFWRSALLIHLKIHAAGEVLKCSKPESTISIKSDLAPHEVLHTGEKPFLCVECGKRYWLKHTLKVHMKTHTGEVQCMFPECAKVFRHRLDMERHQKTHSITGLFTCTVCDKNFTGKRNYLMHEKVHSMDRPFSCYKCKKSYKQKCQLMAHQRTHTDESLFSCEACGKSFSHKKSLLLHRISHNRDKQLSHTDWGESLSREQGIFVHQKIYCKNRLNLESALAVNKSEHFGQQRAATTSDVTMPCVTTTADATPSVEKQVAVAELSAMTSSLNSIPGAKSDSQMLVEAIPLLKFPPATIKELTLMPSTDLKASVKFGESCNLITSLADPLETHVMHTSANHTQKASSESGEISASEKSFWCADCGLGWKDESMFSEHHRLWHMSKRPRPCWQCGKKFSTKFDFEKHWRTHRDEGLCGMHDVTVKTINSPAAAVTRLNFSVATISAAMKLVAVAKRTALKAFSTKTLASKSAAEVPVGNSQMKFPVVMVSDAISTSTVSHTTYIPNASGVPDQGTTSQSCVISSFWCVHCAMGFKYEALFRRHQSWWHLSKRQRPCQQCGETFKTRFDFEKHRETHIANGDCEYTPTTNVPLVLPAVIMHDMPKCAVTEFNDAVPKVARPVHQLCDESAMMVSVTVQAMATKSLETEQATPGLNDAMPTLNMHTAIPGAAKMSVDMKPPVHAVNELIDTNVTEGNSARCMLALSNSAATTLNSAECPSLTADAGTATMTELYNTIPIVAVPGIRLSEDMPDSSGCGC</sequence>
<evidence type="ECO:0000256" key="9">
    <source>
        <dbReference type="ARBA" id="ARBA00023125"/>
    </source>
</evidence>
<dbReference type="Pfam" id="PF00096">
    <property type="entry name" value="zf-C2H2"/>
    <property type="match status" value="14"/>
</dbReference>
<dbReference type="InterPro" id="IPR050752">
    <property type="entry name" value="C2H2-ZF_domain"/>
</dbReference>
<feature type="domain" description="C2H2-type" evidence="13">
    <location>
        <begin position="249"/>
        <end position="276"/>
    </location>
</feature>
<keyword evidence="5" id="KW-0677">Repeat</keyword>
<feature type="domain" description="C2H2-type" evidence="13">
    <location>
        <begin position="165"/>
        <end position="192"/>
    </location>
</feature>
<feature type="domain" description="C2H2-type" evidence="13">
    <location>
        <begin position="771"/>
        <end position="798"/>
    </location>
</feature>
<dbReference type="InterPro" id="IPR036236">
    <property type="entry name" value="Znf_C2H2_sf"/>
</dbReference>
<dbReference type="FunFam" id="3.30.160.60:FF:000176">
    <property type="entry name" value="zinc finger protein 70"/>
    <property type="match status" value="1"/>
</dbReference>
<dbReference type="Proteomes" id="UP001066276">
    <property type="component" value="Chromosome 10"/>
</dbReference>
<feature type="domain" description="C2H2-type" evidence="13">
    <location>
        <begin position="285"/>
        <end position="312"/>
    </location>
</feature>
<dbReference type="FunFam" id="3.30.160.60:FF:002343">
    <property type="entry name" value="Zinc finger protein 33A"/>
    <property type="match status" value="3"/>
</dbReference>
<dbReference type="FunFam" id="3.30.160.60:FF:000446">
    <property type="entry name" value="Zinc finger protein"/>
    <property type="match status" value="2"/>
</dbReference>
<feature type="domain" description="C2H2-type" evidence="13">
    <location>
        <begin position="714"/>
        <end position="742"/>
    </location>
</feature>
<feature type="domain" description="C2H2-type" evidence="13">
    <location>
        <begin position="531"/>
        <end position="558"/>
    </location>
</feature>
<feature type="domain" description="C2H2-type" evidence="13">
    <location>
        <begin position="193"/>
        <end position="216"/>
    </location>
</feature>
<keyword evidence="9" id="KW-0238">DNA-binding</keyword>
<feature type="domain" description="C2H2-type" evidence="13">
    <location>
        <begin position="406"/>
        <end position="433"/>
    </location>
</feature>
<comment type="subcellular location">
    <subcellularLocation>
        <location evidence="2">Nucleus</location>
    </subcellularLocation>
</comment>
<evidence type="ECO:0000259" key="13">
    <source>
        <dbReference type="PROSITE" id="PS50157"/>
    </source>
</evidence>
<dbReference type="FunFam" id="3.30.160.60:FF:000671">
    <property type="entry name" value="Zinc finger protein 26"/>
    <property type="match status" value="1"/>
</dbReference>
<feature type="domain" description="C2H2-type" evidence="13">
    <location>
        <begin position="574"/>
        <end position="601"/>
    </location>
</feature>
<feature type="domain" description="C2H2-type" evidence="13">
    <location>
        <begin position="855"/>
        <end position="882"/>
    </location>
</feature>
<dbReference type="PROSITE" id="PS50157">
    <property type="entry name" value="ZINC_FINGER_C2H2_2"/>
    <property type="match status" value="29"/>
</dbReference>
<evidence type="ECO:0000256" key="7">
    <source>
        <dbReference type="ARBA" id="ARBA00022833"/>
    </source>
</evidence>
<dbReference type="FunFam" id="3.30.160.60:FF:001465">
    <property type="entry name" value="Zinc finger protein 560"/>
    <property type="match status" value="1"/>
</dbReference>
<feature type="domain" description="C2H2-type" evidence="13">
    <location>
        <begin position="1138"/>
        <end position="1165"/>
    </location>
</feature>
<dbReference type="SUPFAM" id="SSF57667">
    <property type="entry name" value="beta-beta-alpha zinc fingers"/>
    <property type="match status" value="15"/>
</dbReference>
<feature type="domain" description="C2H2-type" evidence="13">
    <location>
        <begin position="221"/>
        <end position="248"/>
    </location>
</feature>